<dbReference type="GO" id="GO:0005634">
    <property type="term" value="C:nucleus"/>
    <property type="evidence" value="ECO:0007669"/>
    <property type="project" value="UniProtKB-SubCell"/>
</dbReference>
<comment type="caution">
    <text evidence="12">The sequence shown here is derived from an EMBL/GenBank/DDBJ whole genome shotgun (WGS) entry which is preliminary data.</text>
</comment>
<name>A0AAN6GN75_9BASI</name>
<dbReference type="GO" id="GO:1990904">
    <property type="term" value="C:ribonucleoprotein complex"/>
    <property type="evidence" value="ECO:0007669"/>
    <property type="project" value="UniProtKB-KW"/>
</dbReference>
<feature type="compositionally biased region" description="Acidic residues" evidence="10">
    <location>
        <begin position="280"/>
        <end position="292"/>
    </location>
</feature>
<evidence type="ECO:0000256" key="8">
    <source>
        <dbReference type="ARBA" id="ARBA00023274"/>
    </source>
</evidence>
<evidence type="ECO:0000256" key="7">
    <source>
        <dbReference type="ARBA" id="ARBA00023242"/>
    </source>
</evidence>
<dbReference type="CDD" id="cd12568">
    <property type="entry name" value="RRM3_MRD1"/>
    <property type="match status" value="1"/>
</dbReference>
<dbReference type="InterPro" id="IPR034482">
    <property type="entry name" value="Mrd1_RRM3"/>
</dbReference>
<evidence type="ECO:0000256" key="10">
    <source>
        <dbReference type="SAM" id="MobiDB-lite"/>
    </source>
</evidence>
<feature type="compositionally biased region" description="Low complexity" evidence="10">
    <location>
        <begin position="799"/>
        <end position="813"/>
    </location>
</feature>
<keyword evidence="6 9" id="KW-0694">RNA-binding</keyword>
<dbReference type="InterPro" id="IPR000504">
    <property type="entry name" value="RRM_dom"/>
</dbReference>
<feature type="compositionally biased region" description="Polar residues" evidence="10">
    <location>
        <begin position="201"/>
        <end position="214"/>
    </location>
</feature>
<dbReference type="InterPro" id="IPR035979">
    <property type="entry name" value="RBD_domain_sf"/>
</dbReference>
<dbReference type="InterPro" id="IPR012677">
    <property type="entry name" value="Nucleotide-bd_a/b_plait_sf"/>
</dbReference>
<protein>
    <recommendedName>
        <fullName evidence="3">Multiple RNA-binding domain-containing protein 1</fullName>
    </recommendedName>
</protein>
<feature type="region of interest" description="Disordered" evidence="10">
    <location>
        <begin position="408"/>
        <end position="438"/>
    </location>
</feature>
<feature type="domain" description="RRM" evidence="11">
    <location>
        <begin position="684"/>
        <end position="789"/>
    </location>
</feature>
<feature type="region of interest" description="Disordered" evidence="10">
    <location>
        <begin position="156"/>
        <end position="304"/>
    </location>
</feature>
<feature type="region of interest" description="Disordered" evidence="10">
    <location>
        <begin position="524"/>
        <end position="549"/>
    </location>
</feature>
<evidence type="ECO:0000256" key="3">
    <source>
        <dbReference type="ARBA" id="ARBA00013428"/>
    </source>
</evidence>
<feature type="region of interest" description="Disordered" evidence="10">
    <location>
        <begin position="86"/>
        <end position="141"/>
    </location>
</feature>
<evidence type="ECO:0000256" key="6">
    <source>
        <dbReference type="ARBA" id="ARBA00022884"/>
    </source>
</evidence>
<reference evidence="12" key="1">
    <citation type="journal article" date="2023" name="PhytoFront">
        <title>Draft Genome Resources of Seven Strains of Tilletia horrida, Causal Agent of Kernel Smut of Rice.</title>
        <authorList>
            <person name="Khanal S."/>
            <person name="Antony Babu S."/>
            <person name="Zhou X.G."/>
        </authorList>
    </citation>
    <scope>NUCLEOTIDE SEQUENCE</scope>
    <source>
        <strain evidence="12">TX6</strain>
    </source>
</reference>
<dbReference type="PANTHER" id="PTHR48034">
    <property type="entry name" value="TRANSFORMER-2 SEX-DETERMINING PROTEIN-RELATED"/>
    <property type="match status" value="1"/>
</dbReference>
<evidence type="ECO:0000256" key="5">
    <source>
        <dbReference type="ARBA" id="ARBA00022737"/>
    </source>
</evidence>
<feature type="compositionally biased region" description="Polar residues" evidence="10">
    <location>
        <begin position="415"/>
        <end position="428"/>
    </location>
</feature>
<feature type="region of interest" description="Disordered" evidence="10">
    <location>
        <begin position="896"/>
        <end position="942"/>
    </location>
</feature>
<dbReference type="CDD" id="cd12565">
    <property type="entry name" value="RRM1_MRD1"/>
    <property type="match status" value="1"/>
</dbReference>
<dbReference type="Pfam" id="PF00076">
    <property type="entry name" value="RRM_1"/>
    <property type="match status" value="4"/>
</dbReference>
<feature type="compositionally biased region" description="Basic and acidic residues" evidence="10">
    <location>
        <begin position="429"/>
        <end position="438"/>
    </location>
</feature>
<dbReference type="GO" id="GO:0003723">
    <property type="term" value="F:RNA binding"/>
    <property type="evidence" value="ECO:0007669"/>
    <property type="project" value="UniProtKB-UniRule"/>
</dbReference>
<evidence type="ECO:0000259" key="11">
    <source>
        <dbReference type="PROSITE" id="PS50102"/>
    </source>
</evidence>
<feature type="compositionally biased region" description="Basic and acidic residues" evidence="10">
    <location>
        <begin position="640"/>
        <end position="651"/>
    </location>
</feature>
<comment type="similarity">
    <text evidence="2">Belongs to the RRM MRD1 family.</text>
</comment>
<dbReference type="SUPFAM" id="SSF54928">
    <property type="entry name" value="RNA-binding domain, RBD"/>
    <property type="match status" value="5"/>
</dbReference>
<keyword evidence="13" id="KW-1185">Reference proteome</keyword>
<feature type="region of interest" description="Disordered" evidence="10">
    <location>
        <begin position="791"/>
        <end position="813"/>
    </location>
</feature>
<feature type="region of interest" description="Disordered" evidence="10">
    <location>
        <begin position="718"/>
        <end position="741"/>
    </location>
</feature>
<dbReference type="InterPro" id="IPR050441">
    <property type="entry name" value="RBM"/>
</dbReference>
<keyword evidence="4" id="KW-0698">rRNA processing</keyword>
<feature type="compositionally biased region" description="Low complexity" evidence="10">
    <location>
        <begin position="528"/>
        <end position="541"/>
    </location>
</feature>
<sequence length="968" mass="103008">MSRLIVKNLPVYLDDARLQAHFSARGHVTDVKLIRRPDGTSRRFGFVGYSSEHDARSAMEYFNKTFIDTSRIVVDLAKKIDDPELDADKKRKRKQGAEAGQHSAAAASPLIAGTLPPPKKKTKVSASSAQPDAKPTKSSGREVTFDEFFAALAPKAKRNAKNAQTDDVQIPVADLKASDKKKKKKSNRKESPSEDSDEELQTITNATDQPPNAETEQDEDMPDAESQHDDALDDEGLTDMDYLARRMTHKVGGGTEEDNLGDENDESPSGTLKDARFEQSDADSDEDEDDDGSSSATTDPDLERTRKALAERARKDEENVDALMASSRIFARNLPFSTSSEELEATFGKFGVVSQVHIPLDKETKAPKGMAFVTFAESTHAVAAFRALDGSTFQGRLLHLIPAVDKQGGGGGGASTSADGAQAPSASKQKAETLKQSKLKERRALAGKEFNWSTLYMNPDAVATSVADRLGISKSDILNPDAVDGDPSKAGASAAVRLALAETRVIQETKDFLVSHGINLDAFEENKQQQSDSSSSATKKSPAAERSQTTMLVKNIPYGTTSDEIETLFARHGEVTQVLLPPAGTLAIVQMAVPGEAKVAFRSLAYRRFKDSVLYLEKAPSDLFVGGAGQGASLPKHVAKGKEPQPSKVDLKLGQSSSGEVSKDTEGAASAATGGDASSAPPGASLFVKNLNFTTTDAGLTAAFAGFPDFAFARVQTKPAPAPSASNSATSRGSGGGRPEMTAIRADGRLSMGYGFAVFKNANAASKAQKAMDGFLLDGYALKVQFAKRGHDGDDEAASGKAGSASSSSSSLSNSTKLMIKNLPFETTKKDVRELFGAHGQVRSVRLPKRIDNRPRGFAFVEFVSHREAEAAKEALKHTRLLGRHLVIGWAESEGSGAGVGGVGSSSDSVVERQRAKEAAAAAASDRTGGLGDAAGSKKAKLRLGEQDIADAFAAEKRRREDEDEDEE</sequence>
<dbReference type="Gene3D" id="3.30.70.330">
    <property type="match status" value="5"/>
</dbReference>
<feature type="domain" description="RRM" evidence="11">
    <location>
        <begin position="549"/>
        <end position="621"/>
    </location>
</feature>
<dbReference type="EMBL" id="JAPDMZ010000149">
    <property type="protein sequence ID" value="KAK0547910.1"/>
    <property type="molecule type" value="Genomic_DNA"/>
</dbReference>
<comment type="subcellular location">
    <subcellularLocation>
        <location evidence="1">Nucleus</location>
    </subcellularLocation>
</comment>
<gene>
    <name evidence="12" type="primary">MRD1</name>
    <name evidence="12" type="ORF">OC846_004684</name>
</gene>
<feature type="compositionally biased region" description="Low complexity" evidence="10">
    <location>
        <begin position="667"/>
        <end position="679"/>
    </location>
</feature>
<feature type="compositionally biased region" description="Low complexity" evidence="10">
    <location>
        <begin position="97"/>
        <end position="108"/>
    </location>
</feature>
<evidence type="ECO:0000313" key="13">
    <source>
        <dbReference type="Proteomes" id="UP001176517"/>
    </source>
</evidence>
<keyword evidence="5" id="KW-0677">Repeat</keyword>
<evidence type="ECO:0000256" key="9">
    <source>
        <dbReference type="PROSITE-ProRule" id="PRU00176"/>
    </source>
</evidence>
<keyword evidence="8" id="KW-0687">Ribonucleoprotein</keyword>
<dbReference type="GO" id="GO:0006364">
    <property type="term" value="P:rRNA processing"/>
    <property type="evidence" value="ECO:0007669"/>
    <property type="project" value="UniProtKB-KW"/>
</dbReference>
<dbReference type="PROSITE" id="PS50102">
    <property type="entry name" value="RRM"/>
    <property type="match status" value="5"/>
</dbReference>
<keyword evidence="7" id="KW-0539">Nucleus</keyword>
<evidence type="ECO:0000313" key="12">
    <source>
        <dbReference type="EMBL" id="KAK0547910.1"/>
    </source>
</evidence>
<evidence type="ECO:0000256" key="4">
    <source>
        <dbReference type="ARBA" id="ARBA00022552"/>
    </source>
</evidence>
<feature type="domain" description="RRM" evidence="11">
    <location>
        <begin position="816"/>
        <end position="893"/>
    </location>
</feature>
<evidence type="ECO:0000256" key="2">
    <source>
        <dbReference type="ARBA" id="ARBA00008033"/>
    </source>
</evidence>
<feature type="region of interest" description="Disordered" evidence="10">
    <location>
        <begin position="635"/>
        <end position="679"/>
    </location>
</feature>
<accession>A0AAN6GN75</accession>
<dbReference type="CDD" id="cd12320">
    <property type="entry name" value="RRM6_RBM19_RRM5_MRD1"/>
    <property type="match status" value="1"/>
</dbReference>
<organism evidence="12 13">
    <name type="scientific">Tilletia horrida</name>
    <dbReference type="NCBI Taxonomy" id="155126"/>
    <lineage>
        <taxon>Eukaryota</taxon>
        <taxon>Fungi</taxon>
        <taxon>Dikarya</taxon>
        <taxon>Basidiomycota</taxon>
        <taxon>Ustilaginomycotina</taxon>
        <taxon>Exobasidiomycetes</taxon>
        <taxon>Tilletiales</taxon>
        <taxon>Tilletiaceae</taxon>
        <taxon>Tilletia</taxon>
    </lineage>
</organism>
<dbReference type="AlphaFoldDB" id="A0AAN6GN75"/>
<feature type="domain" description="RRM" evidence="11">
    <location>
        <begin position="2"/>
        <end position="79"/>
    </location>
</feature>
<feature type="domain" description="RRM" evidence="11">
    <location>
        <begin position="327"/>
        <end position="405"/>
    </location>
</feature>
<dbReference type="Proteomes" id="UP001176517">
    <property type="component" value="Unassembled WGS sequence"/>
</dbReference>
<proteinExistence type="inferred from homology"/>
<feature type="compositionally biased region" description="Acidic residues" evidence="10">
    <location>
        <begin position="255"/>
        <end position="266"/>
    </location>
</feature>
<evidence type="ECO:0000256" key="1">
    <source>
        <dbReference type="ARBA" id="ARBA00004123"/>
    </source>
</evidence>
<dbReference type="SMART" id="SM00360">
    <property type="entry name" value="RRM"/>
    <property type="match status" value="5"/>
</dbReference>